<proteinExistence type="predicted"/>
<protein>
    <submittedName>
        <fullName evidence="1">Uncharacterized protein</fullName>
    </submittedName>
</protein>
<dbReference type="EMBL" id="SGWQ01000004">
    <property type="protein sequence ID" value="RZS39324.1"/>
    <property type="molecule type" value="Genomic_DNA"/>
</dbReference>
<organism evidence="1 2">
    <name type="scientific">Herbihabitans rhizosphaerae</name>
    <dbReference type="NCBI Taxonomy" id="1872711"/>
    <lineage>
        <taxon>Bacteria</taxon>
        <taxon>Bacillati</taxon>
        <taxon>Actinomycetota</taxon>
        <taxon>Actinomycetes</taxon>
        <taxon>Pseudonocardiales</taxon>
        <taxon>Pseudonocardiaceae</taxon>
        <taxon>Herbihabitans</taxon>
    </lineage>
</organism>
<dbReference type="Proteomes" id="UP000294257">
    <property type="component" value="Unassembled WGS sequence"/>
</dbReference>
<evidence type="ECO:0000313" key="1">
    <source>
        <dbReference type="EMBL" id="RZS39324.1"/>
    </source>
</evidence>
<comment type="caution">
    <text evidence="1">The sequence shown here is derived from an EMBL/GenBank/DDBJ whole genome shotgun (WGS) entry which is preliminary data.</text>
</comment>
<reference evidence="1 2" key="1">
    <citation type="submission" date="2019-02" db="EMBL/GenBank/DDBJ databases">
        <title>Genomic Encyclopedia of Type Strains, Phase IV (KMG-IV): sequencing the most valuable type-strain genomes for metagenomic binning, comparative biology and taxonomic classification.</title>
        <authorList>
            <person name="Goeker M."/>
        </authorList>
    </citation>
    <scope>NUCLEOTIDE SEQUENCE [LARGE SCALE GENOMIC DNA]</scope>
    <source>
        <strain evidence="1 2">DSM 101727</strain>
    </source>
</reference>
<name>A0A4Q7KRZ7_9PSEU</name>
<keyword evidence="2" id="KW-1185">Reference proteome</keyword>
<gene>
    <name evidence="1" type="ORF">EV193_104541</name>
</gene>
<sequence length="71" mass="7628">MSYFVGPNVVNTSTYVELPEKIEIDWEVYDAGCSAFVRLGGTYGLELIVPLGCIDTLVNTLTEAKAAIKAG</sequence>
<evidence type="ECO:0000313" key="2">
    <source>
        <dbReference type="Proteomes" id="UP000294257"/>
    </source>
</evidence>
<dbReference type="RefSeq" id="WP_130344874.1">
    <property type="nucleotide sequence ID" value="NZ_SGWQ01000004.1"/>
</dbReference>
<dbReference type="AlphaFoldDB" id="A0A4Q7KRZ7"/>
<accession>A0A4Q7KRZ7</accession>